<keyword evidence="4" id="KW-1185">Reference proteome</keyword>
<evidence type="ECO:0000313" key="3">
    <source>
        <dbReference type="EMBL" id="KAJ2895010.1"/>
    </source>
</evidence>
<dbReference type="EMBL" id="JAKWBI020000436">
    <property type="protein sequence ID" value="KAJ2895010.1"/>
    <property type="molecule type" value="Genomic_DNA"/>
</dbReference>
<protein>
    <submittedName>
        <fullName evidence="3">Uncharacterized protein</fullName>
    </submittedName>
</protein>
<evidence type="ECO:0000256" key="2">
    <source>
        <dbReference type="SAM" id="SignalP"/>
    </source>
</evidence>
<keyword evidence="2" id="KW-0732">Signal</keyword>
<feature type="compositionally biased region" description="Pro residues" evidence="1">
    <location>
        <begin position="23"/>
        <end position="38"/>
    </location>
</feature>
<accession>A0AAD5RJD1</accession>
<reference evidence="3" key="1">
    <citation type="submission" date="2022-07" db="EMBL/GenBank/DDBJ databases">
        <title>Draft genome sequence of Zalerion maritima ATCC 34329, a (micro)plastics degrading marine fungus.</title>
        <authorList>
            <person name="Paco A."/>
            <person name="Goncalves M.F.M."/>
            <person name="Rocha-Santos T.A.P."/>
            <person name="Alves A."/>
        </authorList>
    </citation>
    <scope>NUCLEOTIDE SEQUENCE</scope>
    <source>
        <strain evidence="3">ATCC 34329</strain>
    </source>
</reference>
<feature type="chain" id="PRO_5042207096" evidence="2">
    <location>
        <begin position="21"/>
        <end position="101"/>
    </location>
</feature>
<proteinExistence type="predicted"/>
<evidence type="ECO:0000256" key="1">
    <source>
        <dbReference type="SAM" id="MobiDB-lite"/>
    </source>
</evidence>
<organism evidence="3 4">
    <name type="scientific">Zalerion maritima</name>
    <dbReference type="NCBI Taxonomy" id="339359"/>
    <lineage>
        <taxon>Eukaryota</taxon>
        <taxon>Fungi</taxon>
        <taxon>Dikarya</taxon>
        <taxon>Ascomycota</taxon>
        <taxon>Pezizomycotina</taxon>
        <taxon>Sordariomycetes</taxon>
        <taxon>Lulworthiomycetidae</taxon>
        <taxon>Lulworthiales</taxon>
        <taxon>Lulworthiaceae</taxon>
        <taxon>Zalerion</taxon>
    </lineage>
</organism>
<dbReference type="AlphaFoldDB" id="A0AAD5RJD1"/>
<evidence type="ECO:0000313" key="4">
    <source>
        <dbReference type="Proteomes" id="UP001201980"/>
    </source>
</evidence>
<gene>
    <name evidence="3" type="ORF">MKZ38_007001</name>
</gene>
<comment type="caution">
    <text evidence="3">The sequence shown here is derived from an EMBL/GenBank/DDBJ whole genome shotgun (WGS) entry which is preliminary data.</text>
</comment>
<feature type="signal peptide" evidence="2">
    <location>
        <begin position="1"/>
        <end position="20"/>
    </location>
</feature>
<feature type="region of interest" description="Disordered" evidence="1">
    <location>
        <begin position="19"/>
        <end position="52"/>
    </location>
</feature>
<sequence length="101" mass="10899">MKLLTILSLTASLLTASVSGAAAPPPVPTVVPPPPSPHPRLRGQTTFHADHTTNGHKYHFEMILDGADSTVVSSLNFRFDEVRNERPNPSRLGPGECTKDM</sequence>
<name>A0AAD5RJD1_9PEZI</name>
<dbReference type="Proteomes" id="UP001201980">
    <property type="component" value="Unassembled WGS sequence"/>
</dbReference>